<dbReference type="SUPFAM" id="SSF56112">
    <property type="entry name" value="Protein kinase-like (PK-like)"/>
    <property type="match status" value="1"/>
</dbReference>
<proteinExistence type="predicted"/>
<dbReference type="InterPro" id="IPR011009">
    <property type="entry name" value="Kinase-like_dom_sf"/>
</dbReference>
<dbReference type="InterPro" id="IPR000719">
    <property type="entry name" value="Prot_kinase_dom"/>
</dbReference>
<dbReference type="Proteomes" id="UP000615446">
    <property type="component" value="Unassembled WGS sequence"/>
</dbReference>
<accession>A0A8H3QII6</accession>
<protein>
    <submittedName>
        <fullName evidence="2">Kinase-like domain-containing protein</fullName>
    </submittedName>
</protein>
<dbReference type="Pfam" id="PF00069">
    <property type="entry name" value="Pkinase"/>
    <property type="match status" value="1"/>
</dbReference>
<organism evidence="2 3">
    <name type="scientific">Rhizophagus clarus</name>
    <dbReference type="NCBI Taxonomy" id="94130"/>
    <lineage>
        <taxon>Eukaryota</taxon>
        <taxon>Fungi</taxon>
        <taxon>Fungi incertae sedis</taxon>
        <taxon>Mucoromycota</taxon>
        <taxon>Glomeromycotina</taxon>
        <taxon>Glomeromycetes</taxon>
        <taxon>Glomerales</taxon>
        <taxon>Glomeraceae</taxon>
        <taxon>Rhizophagus</taxon>
    </lineage>
</organism>
<gene>
    <name evidence="2" type="ORF">RCL2_000788900</name>
</gene>
<dbReference type="GO" id="GO:0005524">
    <property type="term" value="F:ATP binding"/>
    <property type="evidence" value="ECO:0007669"/>
    <property type="project" value="InterPro"/>
</dbReference>
<keyword evidence="2" id="KW-0418">Kinase</keyword>
<reference evidence="2" key="1">
    <citation type="submission" date="2019-10" db="EMBL/GenBank/DDBJ databases">
        <title>Conservation and host-specific expression of non-tandemly repeated heterogenous ribosome RNA gene in arbuscular mycorrhizal fungi.</title>
        <authorList>
            <person name="Maeda T."/>
            <person name="Kobayashi Y."/>
            <person name="Nakagawa T."/>
            <person name="Ezawa T."/>
            <person name="Yamaguchi K."/>
            <person name="Bino T."/>
            <person name="Nishimoto Y."/>
            <person name="Shigenobu S."/>
            <person name="Kawaguchi M."/>
        </authorList>
    </citation>
    <scope>NUCLEOTIDE SEQUENCE</scope>
    <source>
        <strain evidence="2">HR1</strain>
    </source>
</reference>
<evidence type="ECO:0000313" key="3">
    <source>
        <dbReference type="Proteomes" id="UP000615446"/>
    </source>
</evidence>
<dbReference type="Gene3D" id="1.10.510.10">
    <property type="entry name" value="Transferase(Phosphotransferase) domain 1"/>
    <property type="match status" value="1"/>
</dbReference>
<evidence type="ECO:0000313" key="2">
    <source>
        <dbReference type="EMBL" id="GES80616.1"/>
    </source>
</evidence>
<dbReference type="EMBL" id="BLAL01000050">
    <property type="protein sequence ID" value="GES80616.1"/>
    <property type="molecule type" value="Genomic_DNA"/>
</dbReference>
<dbReference type="GO" id="GO:0004672">
    <property type="term" value="F:protein kinase activity"/>
    <property type="evidence" value="ECO:0007669"/>
    <property type="project" value="InterPro"/>
</dbReference>
<evidence type="ECO:0000259" key="1">
    <source>
        <dbReference type="Pfam" id="PF00069"/>
    </source>
</evidence>
<keyword evidence="2" id="KW-0808">Transferase</keyword>
<name>A0A8H3QII6_9GLOM</name>
<dbReference type="AlphaFoldDB" id="A0A8H3QII6"/>
<feature type="domain" description="Protein kinase" evidence="1">
    <location>
        <begin position="165"/>
        <end position="266"/>
    </location>
</feature>
<comment type="caution">
    <text evidence="2">The sequence shown here is derived from an EMBL/GenBank/DDBJ whole genome shotgun (WGS) entry which is preliminary data.</text>
</comment>
<sequence length="440" mass="50996">MNDYDNAMKDLNFDNESLKADLSEMNEFLEKIGDNIEENSSEINESKEMDSSRLIKPTVGRENDTRGRSRGKTKRRIYMNAVEVACKTINIPEKILRKYKMTTFFDYLYKSYSIIKYYSILWTFDLRWCYSYGFRMGWTWNFKRINKIPSKLKLSYALDICRGVATVTVRWFAPEKLKDNNYRYDHKCEIFTFGMLLWELAFDRNPMKIKISDHVISGGRGKIQFDQLGLALLDSSDTKIQKGFEEIIRETWHQDPDIRISITKLLIQFDDLSKKYVKPGYSPGLQPQEIANINIPLNPLNENPDDIDFSNIDMDFEPLIPISEDKLPALAQFKEAAGDDIKSQINTNASDAIKYLQMPAENDSGCAQCQIGEAYSKEKLGYVQNSEMTKLCYKRTALLNDKKAKERLKAPGVDDSFYHEYTMGMQIAHAKHGRQDGRKL</sequence>